<comment type="subunit">
    <text evidence="1">Homodimer.</text>
</comment>
<dbReference type="RefSeq" id="WP_066730689.1">
    <property type="nucleotide sequence ID" value="NZ_JAJCIQ010000004.1"/>
</dbReference>
<dbReference type="EC" id="4.3.2.3" evidence="5"/>
<keyword evidence="2" id="KW-0659">Purine metabolism</keyword>
<proteinExistence type="predicted"/>
<protein>
    <submittedName>
        <fullName evidence="5">Ureidoglycolate lyase</fullName>
        <ecNumber evidence="5">4.3.2.3</ecNumber>
    </submittedName>
</protein>
<comment type="caution">
    <text evidence="5">The sequence shown here is derived from an EMBL/GenBank/DDBJ whole genome shotgun (WGS) entry which is preliminary data.</text>
</comment>
<comment type="catalytic activity">
    <reaction evidence="4">
        <text>(S)-ureidoglycolate = urea + glyoxylate</text>
        <dbReference type="Rhea" id="RHEA:11304"/>
        <dbReference type="ChEBI" id="CHEBI:16199"/>
        <dbReference type="ChEBI" id="CHEBI:36655"/>
        <dbReference type="ChEBI" id="CHEBI:57296"/>
        <dbReference type="EC" id="4.3.2.3"/>
    </reaction>
</comment>
<reference evidence="5 6" key="1">
    <citation type="submission" date="2021-10" db="EMBL/GenBank/DDBJ databases">
        <title>Collection of gut derived symbiotic bacterial strains cultured from healthy donors.</title>
        <authorList>
            <person name="Lin H."/>
            <person name="Littmann E."/>
            <person name="Kohout C."/>
            <person name="Pamer E.G."/>
        </authorList>
    </citation>
    <scope>NUCLEOTIDE SEQUENCE [LARGE SCALE GENOMIC DNA]</scope>
    <source>
        <strain evidence="5 6">DFI.1.165</strain>
    </source>
</reference>
<evidence type="ECO:0000313" key="6">
    <source>
        <dbReference type="Proteomes" id="UP001299546"/>
    </source>
</evidence>
<dbReference type="EMBL" id="JAJCIS010000019">
    <property type="protein sequence ID" value="MCB7389154.1"/>
    <property type="molecule type" value="Genomic_DNA"/>
</dbReference>
<dbReference type="InterPro" id="IPR024060">
    <property type="entry name" value="Ureidoglycolate_lyase_dom_sf"/>
</dbReference>
<accession>A0ABS8DMY1</accession>
<evidence type="ECO:0000313" key="5">
    <source>
        <dbReference type="EMBL" id="MCB7389154.1"/>
    </source>
</evidence>
<name>A0ABS8DMY1_9FIRM</name>
<dbReference type="GO" id="GO:0050385">
    <property type="term" value="F:ureidoglycolate lyase activity"/>
    <property type="evidence" value="ECO:0007669"/>
    <property type="project" value="UniProtKB-EC"/>
</dbReference>
<dbReference type="InterPro" id="IPR011051">
    <property type="entry name" value="RmlC_Cupin_sf"/>
</dbReference>
<dbReference type="SUPFAM" id="SSF51182">
    <property type="entry name" value="RmlC-like cupins"/>
    <property type="match status" value="1"/>
</dbReference>
<dbReference type="InterPro" id="IPR007247">
    <property type="entry name" value="Ureidogly_lyase"/>
</dbReference>
<evidence type="ECO:0000256" key="2">
    <source>
        <dbReference type="ARBA" id="ARBA00022631"/>
    </source>
</evidence>
<evidence type="ECO:0000256" key="1">
    <source>
        <dbReference type="ARBA" id="ARBA00011738"/>
    </source>
</evidence>
<keyword evidence="3 5" id="KW-0456">Lyase</keyword>
<dbReference type="Pfam" id="PF04115">
    <property type="entry name" value="Ureidogly_lyase"/>
    <property type="match status" value="1"/>
</dbReference>
<dbReference type="Proteomes" id="UP001299546">
    <property type="component" value="Unassembled WGS sequence"/>
</dbReference>
<dbReference type="Gene3D" id="2.60.120.480">
    <property type="entry name" value="Ureidoglycolate hydrolase"/>
    <property type="match status" value="1"/>
</dbReference>
<organism evidence="5 6">
    <name type="scientific">Bariatricus massiliensis</name>
    <dbReference type="NCBI Taxonomy" id="1745713"/>
    <lineage>
        <taxon>Bacteria</taxon>
        <taxon>Bacillati</taxon>
        <taxon>Bacillota</taxon>
        <taxon>Clostridia</taxon>
        <taxon>Lachnospirales</taxon>
        <taxon>Lachnospiraceae</taxon>
        <taxon>Bariatricus</taxon>
    </lineage>
</organism>
<gene>
    <name evidence="5" type="ORF">LIZ65_17865</name>
</gene>
<evidence type="ECO:0000256" key="4">
    <source>
        <dbReference type="ARBA" id="ARBA00047684"/>
    </source>
</evidence>
<keyword evidence="6" id="KW-1185">Reference proteome</keyword>
<evidence type="ECO:0000256" key="3">
    <source>
        <dbReference type="ARBA" id="ARBA00023239"/>
    </source>
</evidence>
<sequence>MRIIKAKQLSKDEFEKYGSYTDVTSPNGYGLGGFYPDRVGFPVSGEMALGISALKSERIEPMRVTKAEYHNKTSEGICCLNDDVVIHVAPASDVPVPELTEAFYVPKGTFIRLNPGVWHLAALPVHEAEAQVMILLPERTYVNDCIVVEYKEEDWIEIQL</sequence>